<proteinExistence type="inferred from homology"/>
<dbReference type="UniPathway" id="UPA00554">
    <property type="reaction ID" value="UER00611"/>
</dbReference>
<feature type="domain" description="Lactate/malate dehydrogenase C-terminal" evidence="8">
    <location>
        <begin position="184"/>
        <end position="338"/>
    </location>
</feature>
<dbReference type="GO" id="GO:0005737">
    <property type="term" value="C:cytoplasm"/>
    <property type="evidence" value="ECO:0007669"/>
    <property type="project" value="InterPro"/>
</dbReference>
<dbReference type="PANTHER" id="PTHR43128:SF16">
    <property type="entry name" value="L-LACTATE DEHYDROGENASE"/>
    <property type="match status" value="1"/>
</dbReference>
<evidence type="ECO:0000256" key="6">
    <source>
        <dbReference type="ARBA" id="ARBA00049258"/>
    </source>
</evidence>
<dbReference type="EMBL" id="CZKB01000017">
    <property type="protein sequence ID" value="CUR61044.1"/>
    <property type="molecule type" value="Genomic_DNA"/>
</dbReference>
<comment type="pathway">
    <text evidence="1">Fermentation; pyruvate fermentation to lactate; (S)-lactate from pyruvate: step 1/1.</text>
</comment>
<dbReference type="AlphaFoldDB" id="A0A2P2CGC5"/>
<evidence type="ECO:0000256" key="1">
    <source>
        <dbReference type="ARBA" id="ARBA00004843"/>
    </source>
</evidence>
<dbReference type="InterPro" id="IPR001236">
    <property type="entry name" value="Lactate/malate_DH_N"/>
</dbReference>
<evidence type="ECO:0000256" key="5">
    <source>
        <dbReference type="ARBA" id="ARBA00023027"/>
    </source>
</evidence>
<dbReference type="PROSITE" id="PS00064">
    <property type="entry name" value="L_LDH"/>
    <property type="match status" value="1"/>
</dbReference>
<dbReference type="InterPro" id="IPR022383">
    <property type="entry name" value="Lactate/malate_DH_C"/>
</dbReference>
<dbReference type="Pfam" id="PF02866">
    <property type="entry name" value="Ldh_1_C"/>
    <property type="match status" value="1"/>
</dbReference>
<accession>A0A2P2CGC5</accession>
<evidence type="ECO:0000256" key="2">
    <source>
        <dbReference type="ARBA" id="ARBA00006054"/>
    </source>
</evidence>
<dbReference type="InterPro" id="IPR015955">
    <property type="entry name" value="Lactate_DH/Glyco_Ohase_4_C"/>
</dbReference>
<evidence type="ECO:0000256" key="4">
    <source>
        <dbReference type="ARBA" id="ARBA00023002"/>
    </source>
</evidence>
<evidence type="ECO:0000313" key="9">
    <source>
        <dbReference type="EMBL" id="CUR61044.1"/>
    </source>
</evidence>
<dbReference type="Gene3D" id="3.40.50.720">
    <property type="entry name" value="NAD(P)-binding Rossmann-like Domain"/>
    <property type="match status" value="1"/>
</dbReference>
<dbReference type="NCBIfam" id="TIGR01771">
    <property type="entry name" value="L-LDH-NAD"/>
    <property type="match status" value="1"/>
</dbReference>
<sequence>MSAARRYGESVHELLPTGAAVGLGPPPVLLRRRLPRWGVTSAKIAIVGAGAVGSTLAYACLVRGVATTVALHDVDAAKVRAEELDLRQGLQFLPTAHVEGSADVSVCAGAQVVAVTAGAKQQPGQTRLDLAASTTRMLRSLMPALVEAAPDARFVMVTNPVDVVTYAAQKLTGLGTEQLFGSGTVLDSARLRGLVAARCGVAVQNVHAYVVGEHGDSEIPLWSSASIGGVPVTDLVTAADRDAMAAEVVGAAYEIIKGKGATNYAIGVSGSRIIEAVLRDEKRVLPVSTLLDDYHGIGDVCLSVPTVVGSGGAERRLEVPMSEAELAGLRASADRIRSTARDLGF</sequence>
<gene>
    <name evidence="9" type="primary">ldh</name>
    <name evidence="9" type="ORF">NOCA1240147</name>
</gene>
<comment type="similarity">
    <text evidence="2">Belongs to the LDH/MDH superfamily. LDH family.</text>
</comment>
<keyword evidence="4 9" id="KW-0560">Oxidoreductase</keyword>
<dbReference type="SUPFAM" id="SSF51735">
    <property type="entry name" value="NAD(P)-binding Rossmann-fold domains"/>
    <property type="match status" value="1"/>
</dbReference>
<organism evidence="9">
    <name type="scientific">metagenome</name>
    <dbReference type="NCBI Taxonomy" id="256318"/>
    <lineage>
        <taxon>unclassified sequences</taxon>
        <taxon>metagenomes</taxon>
    </lineage>
</organism>
<feature type="domain" description="Lactate/malate dehydrogenase N-terminal" evidence="7">
    <location>
        <begin position="43"/>
        <end position="181"/>
    </location>
</feature>
<dbReference type="Pfam" id="PF00056">
    <property type="entry name" value="Ldh_1_N"/>
    <property type="match status" value="1"/>
</dbReference>
<evidence type="ECO:0000256" key="3">
    <source>
        <dbReference type="ARBA" id="ARBA00012967"/>
    </source>
</evidence>
<keyword evidence="5" id="KW-0520">NAD</keyword>
<dbReference type="HAMAP" id="MF_00488">
    <property type="entry name" value="Lactate_dehydrog"/>
    <property type="match status" value="1"/>
</dbReference>
<dbReference type="InterPro" id="IPR036291">
    <property type="entry name" value="NAD(P)-bd_dom_sf"/>
</dbReference>
<dbReference type="InterPro" id="IPR018177">
    <property type="entry name" value="L-lactate_DH_AS"/>
</dbReference>
<evidence type="ECO:0000259" key="8">
    <source>
        <dbReference type="Pfam" id="PF02866"/>
    </source>
</evidence>
<dbReference type="Gene3D" id="3.90.110.10">
    <property type="entry name" value="Lactate dehydrogenase/glycoside hydrolase, family 4, C-terminal"/>
    <property type="match status" value="1"/>
</dbReference>
<comment type="catalytic activity">
    <reaction evidence="6">
        <text>(S)-lactate + NAD(+) = pyruvate + NADH + H(+)</text>
        <dbReference type="Rhea" id="RHEA:23444"/>
        <dbReference type="ChEBI" id="CHEBI:15361"/>
        <dbReference type="ChEBI" id="CHEBI:15378"/>
        <dbReference type="ChEBI" id="CHEBI:16651"/>
        <dbReference type="ChEBI" id="CHEBI:57540"/>
        <dbReference type="ChEBI" id="CHEBI:57945"/>
        <dbReference type="EC" id="1.1.1.27"/>
    </reaction>
</comment>
<dbReference type="EC" id="1.1.1.27" evidence="3"/>
<dbReference type="SUPFAM" id="SSF56327">
    <property type="entry name" value="LDH C-terminal domain-like"/>
    <property type="match status" value="1"/>
</dbReference>
<dbReference type="GO" id="GO:0004459">
    <property type="term" value="F:L-lactate dehydrogenase (NAD+) activity"/>
    <property type="evidence" value="ECO:0007669"/>
    <property type="project" value="UniProtKB-EC"/>
</dbReference>
<dbReference type="InterPro" id="IPR001557">
    <property type="entry name" value="L-lactate/malate_DH"/>
</dbReference>
<dbReference type="PANTHER" id="PTHR43128">
    <property type="entry name" value="L-2-HYDROXYCARBOXYLATE DEHYDROGENASE (NAD(P)(+))"/>
    <property type="match status" value="1"/>
</dbReference>
<protein>
    <recommendedName>
        <fullName evidence="3">L-lactate dehydrogenase</fullName>
        <ecNumber evidence="3">1.1.1.27</ecNumber>
    </recommendedName>
</protein>
<dbReference type="InterPro" id="IPR011304">
    <property type="entry name" value="L-lactate_DH"/>
</dbReference>
<dbReference type="GO" id="GO:0006089">
    <property type="term" value="P:lactate metabolic process"/>
    <property type="evidence" value="ECO:0007669"/>
    <property type="project" value="TreeGrafter"/>
</dbReference>
<dbReference type="PIRSF" id="PIRSF000102">
    <property type="entry name" value="Lac_mal_DH"/>
    <property type="match status" value="1"/>
</dbReference>
<reference evidence="9" key="1">
    <citation type="submission" date="2015-08" db="EMBL/GenBank/DDBJ databases">
        <authorList>
            <person name="Babu N.S."/>
            <person name="Beckwith C.J."/>
            <person name="Beseler K.G."/>
            <person name="Brison A."/>
            <person name="Carone J.V."/>
            <person name="Caskin T.P."/>
            <person name="Diamond M."/>
            <person name="Durham M.E."/>
            <person name="Foxe J.M."/>
            <person name="Go M."/>
            <person name="Henderson B.A."/>
            <person name="Jones I.B."/>
            <person name="McGettigan J.A."/>
            <person name="Micheletti S.J."/>
            <person name="Nasrallah M.E."/>
            <person name="Ortiz D."/>
            <person name="Piller C.R."/>
            <person name="Privatt S.R."/>
            <person name="Schneider S.L."/>
            <person name="Sharp S."/>
            <person name="Smith T.C."/>
            <person name="Stanton J.D."/>
            <person name="Ullery H.E."/>
            <person name="Wilson R.J."/>
            <person name="Serrano M.G."/>
            <person name="Buck G."/>
            <person name="Lee V."/>
            <person name="Wang Y."/>
            <person name="Carvalho R."/>
            <person name="Voegtly L."/>
            <person name="Shi R."/>
            <person name="Duckworth R."/>
            <person name="Johnson A."/>
            <person name="Loviza R."/>
            <person name="Walstead R."/>
            <person name="Shah Z."/>
            <person name="Kiflezghi M."/>
            <person name="Wade K."/>
            <person name="Ball S.L."/>
            <person name="Bradley K.W."/>
            <person name="Asai D.J."/>
            <person name="Bowman C.A."/>
            <person name="Russell D.A."/>
            <person name="Pope W.H."/>
            <person name="Jacobs-Sera D."/>
            <person name="Hendrix R.W."/>
            <person name="Hatfull G.F."/>
        </authorList>
    </citation>
    <scope>NUCLEOTIDE SEQUENCE</scope>
</reference>
<evidence type="ECO:0000259" key="7">
    <source>
        <dbReference type="Pfam" id="PF00056"/>
    </source>
</evidence>
<dbReference type="PRINTS" id="PR00086">
    <property type="entry name" value="LLDHDRGNASE"/>
</dbReference>
<name>A0A2P2CGC5_9ZZZZ</name>